<gene>
    <name evidence="2" type="ORF">GGR16_002253</name>
</gene>
<keyword evidence="3" id="KW-1185">Reference proteome</keyword>
<keyword evidence="2" id="KW-0012">Acyltransferase</keyword>
<feature type="domain" description="N-acetyltransferase" evidence="1">
    <location>
        <begin position="3"/>
        <end position="173"/>
    </location>
</feature>
<comment type="caution">
    <text evidence="2">The sequence shown here is derived from an EMBL/GenBank/DDBJ whole genome shotgun (WGS) entry which is preliminary data.</text>
</comment>
<dbReference type="Proteomes" id="UP000577362">
    <property type="component" value="Unassembled WGS sequence"/>
</dbReference>
<dbReference type="PROSITE" id="PS51186">
    <property type="entry name" value="GNAT"/>
    <property type="match status" value="1"/>
</dbReference>
<reference evidence="2 3" key="1">
    <citation type="submission" date="2020-08" db="EMBL/GenBank/DDBJ databases">
        <title>Genomic Encyclopedia of Type Strains, Phase IV (KMG-IV): sequencing the most valuable type-strain genomes for metagenomic binning, comparative biology and taxonomic classification.</title>
        <authorList>
            <person name="Goeker M."/>
        </authorList>
    </citation>
    <scope>NUCLEOTIDE SEQUENCE [LARGE SCALE GENOMIC DNA]</scope>
    <source>
        <strain evidence="2 3">DSM 103737</strain>
    </source>
</reference>
<dbReference type="AlphaFoldDB" id="A0A840BW58"/>
<evidence type="ECO:0000259" key="1">
    <source>
        <dbReference type="PROSITE" id="PS51186"/>
    </source>
</evidence>
<evidence type="ECO:0000313" key="3">
    <source>
        <dbReference type="Proteomes" id="UP000577362"/>
    </source>
</evidence>
<proteinExistence type="predicted"/>
<dbReference type="CDD" id="cd04301">
    <property type="entry name" value="NAT_SF"/>
    <property type="match status" value="1"/>
</dbReference>
<evidence type="ECO:0000313" key="2">
    <source>
        <dbReference type="EMBL" id="MBB4017224.1"/>
    </source>
</evidence>
<dbReference type="InterPro" id="IPR016181">
    <property type="entry name" value="Acyl_CoA_acyltransferase"/>
</dbReference>
<dbReference type="Gene3D" id="3.40.630.30">
    <property type="match status" value="1"/>
</dbReference>
<dbReference type="InterPro" id="IPR000182">
    <property type="entry name" value="GNAT_dom"/>
</dbReference>
<dbReference type="SUPFAM" id="SSF55729">
    <property type="entry name" value="Acyl-CoA N-acyltransferases (Nat)"/>
    <property type="match status" value="1"/>
</dbReference>
<sequence>MSIIIRRATPADIEAIGRLVIDVWRETYRGILSDYVLATQTVPVGERSIRFVGLDSDGNGRAALVAERAGEVVGFAAAGPATDGSLGTAAEIAPPYVARRLQFRGIGGRLMGGLAHALMASGHASAGLWIPRDNVAAVAFARALGGTVAGTRSTCAGETMLEEIAVIWPDLADLAVWHEEPVALSRAGRTAPGLAASDIVAADALARLRPGG</sequence>
<dbReference type="EMBL" id="JACIEN010000002">
    <property type="protein sequence ID" value="MBB4017224.1"/>
    <property type="molecule type" value="Genomic_DNA"/>
</dbReference>
<name>A0A840BW58_9HYPH</name>
<organism evidence="2 3">
    <name type="scientific">Chelatococcus caeni</name>
    <dbReference type="NCBI Taxonomy" id="1348468"/>
    <lineage>
        <taxon>Bacteria</taxon>
        <taxon>Pseudomonadati</taxon>
        <taxon>Pseudomonadota</taxon>
        <taxon>Alphaproteobacteria</taxon>
        <taxon>Hyphomicrobiales</taxon>
        <taxon>Chelatococcaceae</taxon>
        <taxon>Chelatococcus</taxon>
    </lineage>
</organism>
<dbReference type="Pfam" id="PF00583">
    <property type="entry name" value="Acetyltransf_1"/>
    <property type="match status" value="1"/>
</dbReference>
<protein>
    <submittedName>
        <fullName evidence="2">L-amino acid N-acyltransferase YncA</fullName>
    </submittedName>
</protein>
<accession>A0A840BW58</accession>
<dbReference type="RefSeq" id="WP_183316633.1">
    <property type="nucleotide sequence ID" value="NZ_JACIEN010000002.1"/>
</dbReference>
<dbReference type="GO" id="GO:0016747">
    <property type="term" value="F:acyltransferase activity, transferring groups other than amino-acyl groups"/>
    <property type="evidence" value="ECO:0007669"/>
    <property type="project" value="InterPro"/>
</dbReference>
<keyword evidence="2" id="KW-0808">Transferase</keyword>